<dbReference type="EMBL" id="AP028907">
    <property type="protein sequence ID" value="BES82391.1"/>
    <property type="molecule type" value="Genomic_DNA"/>
</dbReference>
<evidence type="ECO:0000256" key="1">
    <source>
        <dbReference type="SAM" id="Coils"/>
    </source>
</evidence>
<dbReference type="RefSeq" id="WP_338249668.1">
    <property type="nucleotide sequence ID" value="NZ_AP028907.1"/>
</dbReference>
<name>A0ABN6ZQ66_9CREN</name>
<evidence type="ECO:0000313" key="3">
    <source>
        <dbReference type="EMBL" id="BES82391.1"/>
    </source>
</evidence>
<reference evidence="3 4" key="1">
    <citation type="submission" date="2023-09" db="EMBL/GenBank/DDBJ databases">
        <title>Pyrofollis japonicus gen. nov. sp. nov., a novel member of the family Pyrodictiaceae isolated from the Iheya North hydrothermal field.</title>
        <authorList>
            <person name="Miyazaki U."/>
            <person name="Sanari M."/>
            <person name="Tame A."/>
            <person name="Kitajima M."/>
            <person name="Okamoto A."/>
            <person name="Sawayama S."/>
            <person name="Miyazaki J."/>
            <person name="Takai K."/>
            <person name="Nakagawa S."/>
        </authorList>
    </citation>
    <scope>NUCLEOTIDE SEQUENCE [LARGE SCALE GENOMIC DNA]</scope>
    <source>
        <strain evidence="3 4">AV2</strain>
    </source>
</reference>
<feature type="region of interest" description="Disordered" evidence="2">
    <location>
        <begin position="71"/>
        <end position="96"/>
    </location>
</feature>
<keyword evidence="4" id="KW-1185">Reference proteome</keyword>
<organism evidence="3 4">
    <name type="scientific">Pyrodictium abyssi</name>
    <dbReference type="NCBI Taxonomy" id="54256"/>
    <lineage>
        <taxon>Archaea</taxon>
        <taxon>Thermoproteota</taxon>
        <taxon>Thermoprotei</taxon>
        <taxon>Desulfurococcales</taxon>
        <taxon>Pyrodictiaceae</taxon>
        <taxon>Pyrodictium</taxon>
    </lineage>
</organism>
<feature type="compositionally biased region" description="Gly residues" evidence="2">
    <location>
        <begin position="75"/>
        <end position="89"/>
    </location>
</feature>
<evidence type="ECO:0000313" key="4">
    <source>
        <dbReference type="Proteomes" id="UP001341135"/>
    </source>
</evidence>
<dbReference type="GeneID" id="89289960"/>
<feature type="coiled-coil region" evidence="1">
    <location>
        <begin position="19"/>
        <end position="53"/>
    </location>
</feature>
<keyword evidence="1" id="KW-0175">Coiled coil</keyword>
<dbReference type="Proteomes" id="UP001341135">
    <property type="component" value="Chromosome"/>
</dbReference>
<proteinExistence type="predicted"/>
<evidence type="ECO:0000256" key="2">
    <source>
        <dbReference type="SAM" id="MobiDB-lite"/>
    </source>
</evidence>
<accession>A0ABN6ZQ66</accession>
<sequence>MPRHHYGAARQAPGAPSLIKDLAEERKKLEDEIEKLRDEKRLEEKVNATLAELEEPRARLDGLRGAVNATTACSGGSGLPGLRGCGGGEAAPRGRG</sequence>
<gene>
    <name evidence="3" type="ORF">PABY_19580</name>
</gene>
<protein>
    <submittedName>
        <fullName evidence="3">Uncharacterized protein</fullName>
    </submittedName>
</protein>